<keyword evidence="1" id="KW-1133">Transmembrane helix</keyword>
<name>A0ABS7MDG7_9SPHN</name>
<feature type="transmembrane region" description="Helical" evidence="1">
    <location>
        <begin position="169"/>
        <end position="190"/>
    </location>
</feature>
<organism evidence="2 3">
    <name type="scientific">Sphingopyxis jiangsuensis</name>
    <dbReference type="NCBI Taxonomy" id="2871171"/>
    <lineage>
        <taxon>Bacteria</taxon>
        <taxon>Pseudomonadati</taxon>
        <taxon>Pseudomonadota</taxon>
        <taxon>Alphaproteobacteria</taxon>
        <taxon>Sphingomonadales</taxon>
        <taxon>Sphingomonadaceae</taxon>
        <taxon>Sphingopyxis</taxon>
    </lineage>
</organism>
<protein>
    <recommendedName>
        <fullName evidence="4">DUF3592 domain-containing protein</fullName>
    </recommendedName>
</protein>
<dbReference type="Proteomes" id="UP001166571">
    <property type="component" value="Unassembled WGS sequence"/>
</dbReference>
<evidence type="ECO:0000313" key="3">
    <source>
        <dbReference type="Proteomes" id="UP001166571"/>
    </source>
</evidence>
<dbReference type="EMBL" id="JAILXK010000001">
    <property type="protein sequence ID" value="MBY4637055.1"/>
    <property type="molecule type" value="Genomic_DNA"/>
</dbReference>
<evidence type="ECO:0000256" key="1">
    <source>
        <dbReference type="SAM" id="Phobius"/>
    </source>
</evidence>
<comment type="caution">
    <text evidence="2">The sequence shown here is derived from an EMBL/GenBank/DDBJ whole genome shotgun (WGS) entry which is preliminary data.</text>
</comment>
<feature type="transmembrane region" description="Helical" evidence="1">
    <location>
        <begin position="6"/>
        <end position="25"/>
    </location>
</feature>
<keyword evidence="3" id="KW-1185">Reference proteome</keyword>
<dbReference type="RefSeq" id="WP_222136286.1">
    <property type="nucleotide sequence ID" value="NZ_JAILXK010000001.1"/>
</dbReference>
<keyword evidence="1" id="KW-0472">Membrane</keyword>
<evidence type="ECO:0008006" key="4">
    <source>
        <dbReference type="Google" id="ProtNLM"/>
    </source>
</evidence>
<proteinExistence type="predicted"/>
<keyword evidence="1" id="KW-0812">Transmembrane</keyword>
<feature type="transmembrane region" description="Helical" evidence="1">
    <location>
        <begin position="271"/>
        <end position="291"/>
    </location>
</feature>
<evidence type="ECO:0000313" key="2">
    <source>
        <dbReference type="EMBL" id="MBY4637055.1"/>
    </source>
</evidence>
<reference evidence="2" key="1">
    <citation type="submission" date="2021-08" db="EMBL/GenBank/DDBJ databases">
        <title>Sphingopyxis panaciterrulae sp. nov., isolated from the surface water of the Yellow Sea.</title>
        <authorList>
            <person name="Gao Z."/>
            <person name="Zhang D."/>
            <person name="Zhang A."/>
        </authorList>
    </citation>
    <scope>NUCLEOTIDE SEQUENCE</scope>
    <source>
        <strain evidence="2">XHP0097</strain>
    </source>
</reference>
<accession>A0ABS7MDG7</accession>
<gene>
    <name evidence="2" type="ORF">K5P26_07890</name>
</gene>
<sequence>MTMPQWIFFAPILWILGLVAISIWYRRSKGEPIFPRLPDDADFGEKGCSGRSLKSPLSKIGGSTRCLLVAVRKGKLIITPQFPFNLMFLPEIYGLDIKEPVSTVASVKPVSSLFQRALRIEFTDGGPAPVEVVLHDERGFEQAIGSSLMAPGDREIRANTGRPKSRTFFFVRAFLAIWGAGALFAAITGFQDDQRFRRDGVAIMATYVNPDRSLDRQVQMGVLQYQVDGVVYRLNSIYGIGLFEVGEREKVYYLRSNPQEARQESYSNFNLLWLVFGVLGLFASIFGGMIAKRIW</sequence>